<dbReference type="PaxDb" id="166486-ERS852572_03001"/>
<dbReference type="Proteomes" id="UP000095350">
    <property type="component" value="Unassembled WGS sequence"/>
</dbReference>
<organism evidence="2 4">
    <name type="scientific">Roseburia intestinalis</name>
    <dbReference type="NCBI Taxonomy" id="166486"/>
    <lineage>
        <taxon>Bacteria</taxon>
        <taxon>Bacillati</taxon>
        <taxon>Bacillota</taxon>
        <taxon>Clostridia</taxon>
        <taxon>Lachnospirales</taxon>
        <taxon>Lachnospiraceae</taxon>
        <taxon>Roseburia</taxon>
    </lineage>
</organism>
<evidence type="ECO:0000313" key="5">
    <source>
        <dbReference type="Proteomes" id="UP000478483"/>
    </source>
</evidence>
<evidence type="ECO:0000259" key="1">
    <source>
        <dbReference type="PROSITE" id="PS50943"/>
    </source>
</evidence>
<dbReference type="SMART" id="SM00530">
    <property type="entry name" value="HTH_XRE"/>
    <property type="match status" value="1"/>
</dbReference>
<dbReference type="RefSeq" id="WP_015521010.1">
    <property type="nucleotide sequence ID" value="NZ_CABIYH010000025.1"/>
</dbReference>
<gene>
    <name evidence="2" type="ORF">ERS852572_03001</name>
    <name evidence="3" type="ORF">GMD50_10155</name>
</gene>
<feature type="domain" description="HTH cro/C1-type" evidence="1">
    <location>
        <begin position="17"/>
        <end position="72"/>
    </location>
</feature>
<dbReference type="InterPro" id="IPR001387">
    <property type="entry name" value="Cro/C1-type_HTH"/>
</dbReference>
<evidence type="ECO:0000313" key="3">
    <source>
        <dbReference type="EMBL" id="MTR85419.1"/>
    </source>
</evidence>
<accession>A0A173VIM5</accession>
<dbReference type="AlphaFoldDB" id="A0A173VIM5"/>
<dbReference type="GO" id="GO:0003677">
    <property type="term" value="F:DNA binding"/>
    <property type="evidence" value="ECO:0007669"/>
    <property type="project" value="InterPro"/>
</dbReference>
<dbReference type="Gene3D" id="1.10.260.40">
    <property type="entry name" value="lambda repressor-like DNA-binding domains"/>
    <property type="match status" value="1"/>
</dbReference>
<sequence>MEPMYLSIQQKETGRQIKRLLSEHGYTVKDVQTVMGFENPQAVYKWISGKSLPSLDNFIILSRLLHTSIEDILVIDGDIVRLWYILFRKLN</sequence>
<evidence type="ECO:0000313" key="4">
    <source>
        <dbReference type="Proteomes" id="UP000095350"/>
    </source>
</evidence>
<protein>
    <submittedName>
        <fullName evidence="2 3">Helix-turn-helix</fullName>
    </submittedName>
</protein>
<dbReference type="PROSITE" id="PS50943">
    <property type="entry name" value="HTH_CROC1"/>
    <property type="match status" value="1"/>
</dbReference>
<dbReference type="EMBL" id="CYXZ01000025">
    <property type="protein sequence ID" value="CUN26496.1"/>
    <property type="molecule type" value="Genomic_DNA"/>
</dbReference>
<reference evidence="3 5" key="2">
    <citation type="journal article" date="2019" name="Nat. Med.">
        <title>A library of human gut bacterial isolates paired with longitudinal multiomics data enables mechanistic microbiome research.</title>
        <authorList>
            <person name="Poyet M."/>
            <person name="Groussin M."/>
            <person name="Gibbons S.M."/>
            <person name="Avila-Pacheco J."/>
            <person name="Jiang X."/>
            <person name="Kearney S.M."/>
            <person name="Perrotta A.R."/>
            <person name="Berdy B."/>
            <person name="Zhao S."/>
            <person name="Lieberman T.D."/>
            <person name="Swanson P.K."/>
            <person name="Smith M."/>
            <person name="Roesemann S."/>
            <person name="Alexander J.E."/>
            <person name="Rich S.A."/>
            <person name="Livny J."/>
            <person name="Vlamakis H."/>
            <person name="Clish C."/>
            <person name="Bullock K."/>
            <person name="Deik A."/>
            <person name="Scott J."/>
            <person name="Pierce K.A."/>
            <person name="Xavier R.J."/>
            <person name="Alm E.J."/>
        </authorList>
    </citation>
    <scope>NUCLEOTIDE SEQUENCE [LARGE SCALE GENOMIC DNA]</scope>
    <source>
        <strain evidence="3 5">BIOML-A1</strain>
    </source>
</reference>
<name>A0A173VIM5_9FIRM</name>
<dbReference type="InterPro" id="IPR010982">
    <property type="entry name" value="Lambda_DNA-bd_dom_sf"/>
</dbReference>
<dbReference type="SUPFAM" id="SSF47413">
    <property type="entry name" value="lambda repressor-like DNA-binding domains"/>
    <property type="match status" value="1"/>
</dbReference>
<dbReference type="OrthoDB" id="2044565at2"/>
<dbReference type="Pfam" id="PF01381">
    <property type="entry name" value="HTH_3"/>
    <property type="match status" value="1"/>
</dbReference>
<reference evidence="2 4" key="1">
    <citation type="submission" date="2015-09" db="EMBL/GenBank/DDBJ databases">
        <authorList>
            <consortium name="Pathogen Informatics"/>
        </authorList>
    </citation>
    <scope>NUCLEOTIDE SEQUENCE [LARGE SCALE GENOMIC DNA]</scope>
    <source>
        <strain evidence="2 4">2789STDY5834960</strain>
    </source>
</reference>
<dbReference type="EMBL" id="WNAJ01000010">
    <property type="protein sequence ID" value="MTR85419.1"/>
    <property type="molecule type" value="Genomic_DNA"/>
</dbReference>
<proteinExistence type="predicted"/>
<evidence type="ECO:0000313" key="2">
    <source>
        <dbReference type="EMBL" id="CUN26496.1"/>
    </source>
</evidence>
<dbReference type="Proteomes" id="UP000478483">
    <property type="component" value="Unassembled WGS sequence"/>
</dbReference>
<dbReference type="CDD" id="cd00093">
    <property type="entry name" value="HTH_XRE"/>
    <property type="match status" value="1"/>
</dbReference>